<feature type="region of interest" description="Disordered" evidence="4">
    <location>
        <begin position="428"/>
        <end position="459"/>
    </location>
</feature>
<name>A0A1W5D924_9LECA</name>
<evidence type="ECO:0000256" key="2">
    <source>
        <dbReference type="ARBA" id="ARBA00047899"/>
    </source>
</evidence>
<keyword evidence="6" id="KW-0808">Transferase</keyword>
<dbReference type="EMBL" id="FWEW01003521">
    <property type="protein sequence ID" value="SLM39545.1"/>
    <property type="molecule type" value="Genomic_DNA"/>
</dbReference>
<keyword evidence="6" id="KW-0418">Kinase</keyword>
<dbReference type="GO" id="GO:0004674">
    <property type="term" value="F:protein serine/threonine kinase activity"/>
    <property type="evidence" value="ECO:0007669"/>
    <property type="project" value="UniProtKB-EC"/>
</dbReference>
<accession>A0A1W5D924</accession>
<protein>
    <recommendedName>
        <fullName evidence="1">non-specific serine/threonine protein kinase</fullName>
        <ecNumber evidence="1">2.7.11.1</ecNumber>
    </recommendedName>
</protein>
<dbReference type="PANTHER" id="PTHR38248:SF2">
    <property type="entry name" value="FUNK1 11"/>
    <property type="match status" value="1"/>
</dbReference>
<evidence type="ECO:0000256" key="1">
    <source>
        <dbReference type="ARBA" id="ARBA00012513"/>
    </source>
</evidence>
<reference evidence="7" key="1">
    <citation type="submission" date="2017-03" db="EMBL/GenBank/DDBJ databases">
        <authorList>
            <person name="Sharma R."/>
            <person name="Thines M."/>
        </authorList>
    </citation>
    <scope>NUCLEOTIDE SEQUENCE [LARGE SCALE GENOMIC DNA]</scope>
</reference>
<sequence length="481" mass="53325">MKFGAPRKLLRKASWANGMESSRTYSRPRSLRRLRSSAACLRGPGISTSSTKISSSRQKRKRDEELVDGNSGKSSRSTKSPFNVEDREFTVDAEEHEPDTASHHSIQELKSDSLTGCRSETYGNQIHCCLVVSPAGRSLHLYRSVGELLEALCDAIQGHRSLLEDGNILHRDISENNIIITEAATTGDPKGMLIDLDLAKDLESLPSGASHRTSTMQFMTIEVLEGNGHTYRHNLESFFYVFMKRARQMTTSVLGDWYTGNYSQIANRKCGYMDKKGFENVVLEFAPKFEELKRLARELRSVLFPIEDGAIFTAANEPTSRAGTERAPRGHRTGTEQEPSGNQTGTERELNGNRSGTEWAPNGHRTGTEQAPNGNRMGTEWEPNGNRMGTDWHQMAGTKRALNGHQMAGTKPAPNRYQAGTKWALNRHQTTGTKRAPSRDRTGTEPALNRHQTGTEPPKLCQSVTLKPIACFSSIAAEPAH</sequence>
<feature type="compositionally biased region" description="Polar residues" evidence="4">
    <location>
        <begin position="71"/>
        <end position="81"/>
    </location>
</feature>
<feature type="compositionally biased region" description="Polar residues" evidence="4">
    <location>
        <begin position="336"/>
        <end position="345"/>
    </location>
</feature>
<dbReference type="PROSITE" id="PS00109">
    <property type="entry name" value="PROTEIN_KINASE_TYR"/>
    <property type="match status" value="1"/>
</dbReference>
<dbReference type="PANTHER" id="PTHR38248">
    <property type="entry name" value="FUNK1 6"/>
    <property type="match status" value="1"/>
</dbReference>
<dbReference type="AlphaFoldDB" id="A0A1W5D924"/>
<dbReference type="SUPFAM" id="SSF56112">
    <property type="entry name" value="Protein kinase-like (PK-like)"/>
    <property type="match status" value="1"/>
</dbReference>
<evidence type="ECO:0000313" key="6">
    <source>
        <dbReference type="EMBL" id="SLM39545.1"/>
    </source>
</evidence>
<feature type="compositionally biased region" description="Low complexity" evidence="4">
    <location>
        <begin position="46"/>
        <end position="56"/>
    </location>
</feature>
<keyword evidence="7" id="KW-1185">Reference proteome</keyword>
<comment type="catalytic activity">
    <reaction evidence="2">
        <text>L-threonyl-[protein] + ATP = O-phospho-L-threonyl-[protein] + ADP + H(+)</text>
        <dbReference type="Rhea" id="RHEA:46608"/>
        <dbReference type="Rhea" id="RHEA-COMP:11060"/>
        <dbReference type="Rhea" id="RHEA-COMP:11605"/>
        <dbReference type="ChEBI" id="CHEBI:15378"/>
        <dbReference type="ChEBI" id="CHEBI:30013"/>
        <dbReference type="ChEBI" id="CHEBI:30616"/>
        <dbReference type="ChEBI" id="CHEBI:61977"/>
        <dbReference type="ChEBI" id="CHEBI:456216"/>
        <dbReference type="EC" id="2.7.11.1"/>
    </reaction>
</comment>
<feature type="region of interest" description="Disordered" evidence="4">
    <location>
        <begin position="1"/>
        <end position="85"/>
    </location>
</feature>
<dbReference type="InterPro" id="IPR011009">
    <property type="entry name" value="Kinase-like_dom_sf"/>
</dbReference>
<proteinExistence type="predicted"/>
<evidence type="ECO:0000259" key="5">
    <source>
        <dbReference type="Pfam" id="PF17667"/>
    </source>
</evidence>
<dbReference type="Gene3D" id="1.10.510.10">
    <property type="entry name" value="Transferase(Phosphotransferase) domain 1"/>
    <property type="match status" value="1"/>
</dbReference>
<dbReference type="EC" id="2.7.11.1" evidence="1"/>
<dbReference type="InterPro" id="IPR040976">
    <property type="entry name" value="Pkinase_fungal"/>
</dbReference>
<dbReference type="InterPro" id="IPR008266">
    <property type="entry name" value="Tyr_kinase_AS"/>
</dbReference>
<feature type="region of interest" description="Disordered" evidence="4">
    <location>
        <begin position="315"/>
        <end position="384"/>
    </location>
</feature>
<evidence type="ECO:0000256" key="4">
    <source>
        <dbReference type="SAM" id="MobiDB-lite"/>
    </source>
</evidence>
<dbReference type="Pfam" id="PF17667">
    <property type="entry name" value="Pkinase_fungal"/>
    <property type="match status" value="1"/>
</dbReference>
<evidence type="ECO:0000313" key="7">
    <source>
        <dbReference type="Proteomes" id="UP000192927"/>
    </source>
</evidence>
<dbReference type="Proteomes" id="UP000192927">
    <property type="component" value="Unassembled WGS sequence"/>
</dbReference>
<evidence type="ECO:0000256" key="3">
    <source>
        <dbReference type="ARBA" id="ARBA00048679"/>
    </source>
</evidence>
<feature type="domain" description="Fungal-type protein kinase" evidence="5">
    <location>
        <begin position="73"/>
        <end position="243"/>
    </location>
</feature>
<organism evidence="6 7">
    <name type="scientific">Lasallia pustulata</name>
    <dbReference type="NCBI Taxonomy" id="136370"/>
    <lineage>
        <taxon>Eukaryota</taxon>
        <taxon>Fungi</taxon>
        <taxon>Dikarya</taxon>
        <taxon>Ascomycota</taxon>
        <taxon>Pezizomycotina</taxon>
        <taxon>Lecanoromycetes</taxon>
        <taxon>OSLEUM clade</taxon>
        <taxon>Umbilicariomycetidae</taxon>
        <taxon>Umbilicariales</taxon>
        <taxon>Umbilicariaceae</taxon>
        <taxon>Lasallia</taxon>
    </lineage>
</organism>
<comment type="catalytic activity">
    <reaction evidence="3">
        <text>L-seryl-[protein] + ATP = O-phospho-L-seryl-[protein] + ADP + H(+)</text>
        <dbReference type="Rhea" id="RHEA:17989"/>
        <dbReference type="Rhea" id="RHEA-COMP:9863"/>
        <dbReference type="Rhea" id="RHEA-COMP:11604"/>
        <dbReference type="ChEBI" id="CHEBI:15378"/>
        <dbReference type="ChEBI" id="CHEBI:29999"/>
        <dbReference type="ChEBI" id="CHEBI:30616"/>
        <dbReference type="ChEBI" id="CHEBI:83421"/>
        <dbReference type="ChEBI" id="CHEBI:456216"/>
        <dbReference type="EC" id="2.7.11.1"/>
    </reaction>
</comment>